<feature type="domain" description="L,D-TPase catalytic" evidence="6">
    <location>
        <begin position="128"/>
        <end position="184"/>
    </location>
</feature>
<organism evidence="7 8">
    <name type="scientific">Candidatus Gottesmanbacteria bacterium RIFCSPHIGHO2_01_FULL_39_10</name>
    <dbReference type="NCBI Taxonomy" id="1798375"/>
    <lineage>
        <taxon>Bacteria</taxon>
        <taxon>Candidatus Gottesmaniibacteriota</taxon>
    </lineage>
</organism>
<sequence length="194" mass="22116">MKKVIILFLFVIIILGVVLGEAKYSLSRESNDDMSAYWLILHRKSNIEYLYKGVFGEKHKSMLINIFAVKSGIRGEKPTPLPQLLGRKYWIVTDKMSVDASENPETAPYFLTLDVPVTEAEPYGPVPYDECNGQCNWILPGYFGLHGVNGDESRLSDDNPGSSGCVRHRDEDITYLYNILNPKTEEIRYYIEDI</sequence>
<dbReference type="GO" id="GO:0009252">
    <property type="term" value="P:peptidoglycan biosynthetic process"/>
    <property type="evidence" value="ECO:0007669"/>
    <property type="project" value="UniProtKB-UniPathway"/>
</dbReference>
<comment type="pathway">
    <text evidence="1">Cell wall biogenesis; peptidoglycan biosynthesis.</text>
</comment>
<gene>
    <name evidence="7" type="ORF">A2773_02410</name>
</gene>
<comment type="caution">
    <text evidence="7">The sequence shown here is derived from an EMBL/GenBank/DDBJ whole genome shotgun (WGS) entry which is preliminary data.</text>
</comment>
<proteinExistence type="predicted"/>
<name>A0A1F5ZQ30_9BACT</name>
<keyword evidence="2" id="KW-0808">Transferase</keyword>
<evidence type="ECO:0000259" key="6">
    <source>
        <dbReference type="Pfam" id="PF03734"/>
    </source>
</evidence>
<reference evidence="7 8" key="1">
    <citation type="journal article" date="2016" name="Nat. Commun.">
        <title>Thousands of microbial genomes shed light on interconnected biogeochemical processes in an aquifer system.</title>
        <authorList>
            <person name="Anantharaman K."/>
            <person name="Brown C.T."/>
            <person name="Hug L.A."/>
            <person name="Sharon I."/>
            <person name="Castelle C.J."/>
            <person name="Probst A.J."/>
            <person name="Thomas B.C."/>
            <person name="Singh A."/>
            <person name="Wilkins M.J."/>
            <person name="Karaoz U."/>
            <person name="Brodie E.L."/>
            <person name="Williams K.H."/>
            <person name="Hubbard S.S."/>
            <person name="Banfield J.F."/>
        </authorList>
    </citation>
    <scope>NUCLEOTIDE SEQUENCE [LARGE SCALE GENOMIC DNA]</scope>
</reference>
<protein>
    <recommendedName>
        <fullName evidence="6">L,D-TPase catalytic domain-containing protein</fullName>
    </recommendedName>
</protein>
<dbReference type="Pfam" id="PF03734">
    <property type="entry name" value="YkuD"/>
    <property type="match status" value="1"/>
</dbReference>
<keyword evidence="3" id="KW-0133">Cell shape</keyword>
<evidence type="ECO:0000256" key="2">
    <source>
        <dbReference type="ARBA" id="ARBA00022679"/>
    </source>
</evidence>
<dbReference type="Proteomes" id="UP000177383">
    <property type="component" value="Unassembled WGS sequence"/>
</dbReference>
<evidence type="ECO:0000256" key="3">
    <source>
        <dbReference type="ARBA" id="ARBA00022960"/>
    </source>
</evidence>
<evidence type="ECO:0000256" key="1">
    <source>
        <dbReference type="ARBA" id="ARBA00004752"/>
    </source>
</evidence>
<dbReference type="AlphaFoldDB" id="A0A1F5ZQ30"/>
<dbReference type="InterPro" id="IPR038063">
    <property type="entry name" value="Transpep_catalytic_dom"/>
</dbReference>
<evidence type="ECO:0000313" key="7">
    <source>
        <dbReference type="EMBL" id="OGG14616.1"/>
    </source>
</evidence>
<keyword evidence="5" id="KW-0961">Cell wall biogenesis/degradation</keyword>
<dbReference type="GO" id="GO:0016740">
    <property type="term" value="F:transferase activity"/>
    <property type="evidence" value="ECO:0007669"/>
    <property type="project" value="UniProtKB-KW"/>
</dbReference>
<dbReference type="SUPFAM" id="SSF141523">
    <property type="entry name" value="L,D-transpeptidase catalytic domain-like"/>
    <property type="match status" value="1"/>
</dbReference>
<evidence type="ECO:0000313" key="8">
    <source>
        <dbReference type="Proteomes" id="UP000177383"/>
    </source>
</evidence>
<evidence type="ECO:0000256" key="5">
    <source>
        <dbReference type="ARBA" id="ARBA00023316"/>
    </source>
</evidence>
<dbReference type="EMBL" id="MFJE01000013">
    <property type="protein sequence ID" value="OGG14616.1"/>
    <property type="molecule type" value="Genomic_DNA"/>
</dbReference>
<accession>A0A1F5ZQ30</accession>
<dbReference type="UniPathway" id="UPA00219"/>
<dbReference type="InterPro" id="IPR005490">
    <property type="entry name" value="LD_TPept_cat_dom"/>
</dbReference>
<dbReference type="Gene3D" id="2.40.440.10">
    <property type="entry name" value="L,D-transpeptidase catalytic domain-like"/>
    <property type="match status" value="1"/>
</dbReference>
<evidence type="ECO:0000256" key="4">
    <source>
        <dbReference type="ARBA" id="ARBA00022984"/>
    </source>
</evidence>
<dbReference type="GO" id="GO:0071555">
    <property type="term" value="P:cell wall organization"/>
    <property type="evidence" value="ECO:0007669"/>
    <property type="project" value="UniProtKB-KW"/>
</dbReference>
<dbReference type="CDD" id="cd16913">
    <property type="entry name" value="YkuD_like"/>
    <property type="match status" value="1"/>
</dbReference>
<dbReference type="GO" id="GO:0008360">
    <property type="term" value="P:regulation of cell shape"/>
    <property type="evidence" value="ECO:0007669"/>
    <property type="project" value="UniProtKB-KW"/>
</dbReference>
<keyword evidence="4" id="KW-0573">Peptidoglycan synthesis</keyword>